<feature type="region of interest" description="Disordered" evidence="1">
    <location>
        <begin position="1"/>
        <end position="20"/>
    </location>
</feature>
<comment type="caution">
    <text evidence="3">The sequence shown here is derived from an EMBL/GenBank/DDBJ whole genome shotgun (WGS) entry which is preliminary data.</text>
</comment>
<evidence type="ECO:0000313" key="4">
    <source>
        <dbReference type="Proteomes" id="UP001501612"/>
    </source>
</evidence>
<protein>
    <submittedName>
        <fullName evidence="3">Molybdopterin-dependent oxidoreductase</fullName>
    </submittedName>
</protein>
<evidence type="ECO:0000256" key="1">
    <source>
        <dbReference type="SAM" id="MobiDB-lite"/>
    </source>
</evidence>
<dbReference type="InterPro" id="IPR008274">
    <property type="entry name" value="AldOxase/xan_DH_MoCoBD1"/>
</dbReference>
<sequence length="791" mass="84951">MTTDAHPHDQQLSSLDEADDPSGLRRRTFLGWVVAGATLTVAADLRLAPRAEAVVPSGPQVADLYDLEDAQTDSALPTSQLITITINTDGTASFEMPRTEVGQGIITSTAMIIAEELDLPVDKVKVTMAPARQELAFNQLTAGSNTTFSTYTPFRVAAAIARKQLVEAAAILFGTQADRLITTGGVVRDTLGNQATYGDLAIDAAKQVVEAVEVVLRGEEKFRVIGKPQSRLDARDAVTGKKKFTTDLKIPNALPTMVCRPPTHLGKPRKLTNPDAIEKMPGVTHVAQIPTGIAVRARTFGQCIDAVRAMKVQWTPGDAANESDDTILAELRAAELPMVVPQVPGLATTVETDCVFAFKSSAALEPYAAIADVRDGSAEIWAGIKSPIFAQNQVAAICGIPPTSVKVNVITGGGSFGHKLFADHIKEATEASKAMGVPVKLMWHRADEPRQGRLHPMATSRVRATVLAGEVLSFEQRHTSVLTDFEHGFGEILSNVADELPTQLGNYTLSQSVFALTQQMPYNFGVLDQLMNETVAKGDLVDERFSTGSMRNIYSPDVCTAAELTVDKLAKVAKMDPVAFRLKHLKDERVKDALRLVADKGNFGRSMPSGTAQGVAIHKEYKGCTAVLVEIDNRPATRNRDLGPETITGPRVTKVVLAVDVGLCINPRGLEAQMQGGIMDGIALTLTSSCHLENGRFQEASWDNYFYTRQWNVPFDVEVHILSPEGIDSPGGGGEAAVGSTAAAVACAYARATGQVPTVFPIQHTKPLAFKPKTFIPSVPQSPTNGLRRTY</sequence>
<dbReference type="PROSITE" id="PS51318">
    <property type="entry name" value="TAT"/>
    <property type="match status" value="1"/>
</dbReference>
<dbReference type="Proteomes" id="UP001501612">
    <property type="component" value="Unassembled WGS sequence"/>
</dbReference>
<dbReference type="SMART" id="SM01008">
    <property type="entry name" value="Ald_Xan_dh_C"/>
    <property type="match status" value="1"/>
</dbReference>
<gene>
    <name evidence="3" type="ORF">GCM10009737_15800</name>
</gene>
<dbReference type="SUPFAM" id="SSF56003">
    <property type="entry name" value="Molybdenum cofactor-binding domain"/>
    <property type="match status" value="2"/>
</dbReference>
<dbReference type="PIRSF" id="PIRSF036389">
    <property type="entry name" value="IOR_B"/>
    <property type="match status" value="1"/>
</dbReference>
<organism evidence="3 4">
    <name type="scientific">Nocardioides lentus</name>
    <dbReference type="NCBI Taxonomy" id="338077"/>
    <lineage>
        <taxon>Bacteria</taxon>
        <taxon>Bacillati</taxon>
        <taxon>Actinomycetota</taxon>
        <taxon>Actinomycetes</taxon>
        <taxon>Propionibacteriales</taxon>
        <taxon>Nocardioidaceae</taxon>
        <taxon>Nocardioides</taxon>
    </lineage>
</organism>
<dbReference type="InterPro" id="IPR046867">
    <property type="entry name" value="AldOxase/xan_DH_MoCoBD2"/>
</dbReference>
<dbReference type="RefSeq" id="WP_344005881.1">
    <property type="nucleotide sequence ID" value="NZ_BAAAMY010000004.1"/>
</dbReference>
<evidence type="ECO:0000313" key="3">
    <source>
        <dbReference type="EMBL" id="GAA1915230.1"/>
    </source>
</evidence>
<evidence type="ECO:0000259" key="2">
    <source>
        <dbReference type="SMART" id="SM01008"/>
    </source>
</evidence>
<dbReference type="InterPro" id="IPR012368">
    <property type="entry name" value="OxRdtase_Mopterin-bd_su_IorB"/>
</dbReference>
<dbReference type="Gene3D" id="3.90.1170.50">
    <property type="entry name" value="Aldehyde oxidase/xanthine dehydrogenase, a/b hammerhead"/>
    <property type="match status" value="1"/>
</dbReference>
<reference evidence="3 4" key="1">
    <citation type="journal article" date="2019" name="Int. J. Syst. Evol. Microbiol.">
        <title>The Global Catalogue of Microorganisms (GCM) 10K type strain sequencing project: providing services to taxonomists for standard genome sequencing and annotation.</title>
        <authorList>
            <consortium name="The Broad Institute Genomics Platform"/>
            <consortium name="The Broad Institute Genome Sequencing Center for Infectious Disease"/>
            <person name="Wu L."/>
            <person name="Ma J."/>
        </authorList>
    </citation>
    <scope>NUCLEOTIDE SEQUENCE [LARGE SCALE GENOMIC DNA]</scope>
    <source>
        <strain evidence="3 4">JCM 14046</strain>
    </source>
</reference>
<dbReference type="InterPro" id="IPR006311">
    <property type="entry name" value="TAT_signal"/>
</dbReference>
<dbReference type="Pfam" id="PF02738">
    <property type="entry name" value="MoCoBD_1"/>
    <property type="match status" value="1"/>
</dbReference>
<dbReference type="InterPro" id="IPR052516">
    <property type="entry name" value="N-heterocyclic_Hydroxylase"/>
</dbReference>
<name>A0ABN2P8J3_9ACTN</name>
<keyword evidence="4" id="KW-1185">Reference proteome</keyword>
<proteinExistence type="predicted"/>
<dbReference type="PANTHER" id="PTHR47495">
    <property type="entry name" value="ALDEHYDE DEHYDROGENASE"/>
    <property type="match status" value="1"/>
</dbReference>
<dbReference type="InterPro" id="IPR037165">
    <property type="entry name" value="AldOxase/xan_DH_Mopterin-bd_sf"/>
</dbReference>
<feature type="domain" description="Aldehyde oxidase/xanthine dehydrogenase a/b hammerhead" evidence="2">
    <location>
        <begin position="239"/>
        <end position="318"/>
    </location>
</feature>
<dbReference type="PANTHER" id="PTHR47495:SF1">
    <property type="entry name" value="BLL3820 PROTEIN"/>
    <property type="match status" value="1"/>
</dbReference>
<accession>A0ABN2P8J3</accession>
<dbReference type="Pfam" id="PF20256">
    <property type="entry name" value="MoCoBD_2"/>
    <property type="match status" value="2"/>
</dbReference>
<dbReference type="EMBL" id="BAAAMY010000004">
    <property type="protein sequence ID" value="GAA1915230.1"/>
    <property type="molecule type" value="Genomic_DNA"/>
</dbReference>
<dbReference type="InterPro" id="IPR000674">
    <property type="entry name" value="Ald_Oxase/Xan_DH_a/b"/>
</dbReference>
<dbReference type="Gene3D" id="3.30.365.10">
    <property type="entry name" value="Aldehyde oxidase/xanthine dehydrogenase, molybdopterin binding domain"/>
    <property type="match status" value="4"/>
</dbReference>